<proteinExistence type="predicted"/>
<dbReference type="InterPro" id="IPR007253">
    <property type="entry name" value="Cell_wall-bd_2"/>
</dbReference>
<protein>
    <submittedName>
        <fullName evidence="2">Cell wall binding repeat 2-containing protein</fullName>
    </submittedName>
</protein>
<dbReference type="Pfam" id="PF04122">
    <property type="entry name" value="CW_binding_2"/>
    <property type="match status" value="1"/>
</dbReference>
<comment type="caution">
    <text evidence="2">The sequence shown here is derived from an EMBL/GenBank/DDBJ whole genome shotgun (WGS) entry which is preliminary data.</text>
</comment>
<dbReference type="STRING" id="647171.MetfoDRAFT_0422"/>
<feature type="region of interest" description="Disordered" evidence="1">
    <location>
        <begin position="319"/>
        <end position="340"/>
    </location>
</feature>
<dbReference type="OrthoDB" id="60689at2157"/>
<feature type="compositionally biased region" description="Low complexity" evidence="1">
    <location>
        <begin position="329"/>
        <end position="340"/>
    </location>
</feature>
<dbReference type="RefSeq" id="WP_007043868.1">
    <property type="nucleotide sequence ID" value="NZ_AGJL01000007.1"/>
</dbReference>
<dbReference type="Gene3D" id="3.40.50.12090">
    <property type="match status" value="1"/>
</dbReference>
<gene>
    <name evidence="2" type="ORF">MetfoDRAFT_0422</name>
</gene>
<evidence type="ECO:0000256" key="1">
    <source>
        <dbReference type="SAM" id="MobiDB-lite"/>
    </source>
</evidence>
<evidence type="ECO:0000313" key="2">
    <source>
        <dbReference type="EMBL" id="EHP88530.1"/>
    </source>
</evidence>
<sequence>MKPKVSILISILMILSVMPLTFADSKENVAIIVSTPADAVVAAPYAKAMGYKLIYTPSKDLSEDAKRTLEIEHINKVIIVGGPVAVSNNVENKLKLDLKIKTERVWGETRVETSAKLFERWVKEDPKIAEKVVLAEGFNEKIIPVAVGFDAPVLYYAPNKAEIAINTLKTLNVKIDKAVILGTEVPKEVKEVSKISKTVMVASDKDPAKVIKTAISFAKEINPEISKKSVAVVAFEKTNNPIINAILEFVKGNVGSIVPIPTEDDKSISNIISGVISINTNVNVFGESSTIMDKVVNVITKVSKSEGATVSVSTTTGVTPVRHVGSSGGSATTSTTPPTKTATLNSVTLDGNSITLNTSEGIKTANVSYSSGNKTIIAEKIKEKTNDTIDSLVDSMVNDNNVYPVNATLSGGNIKEGSDSWLVGLWNSITKLFIGIIHAVLGDGSVIDDTVVYNGNLAGNIMPGNYAGNLAGNIMPGNYAGNLAGNLAPLNSQ</sequence>
<name>H1KX99_9EURY</name>
<dbReference type="EMBL" id="AGJL01000007">
    <property type="protein sequence ID" value="EHP88530.1"/>
    <property type="molecule type" value="Genomic_DNA"/>
</dbReference>
<keyword evidence="3" id="KW-1185">Reference proteome</keyword>
<reference evidence="2 3" key="1">
    <citation type="submission" date="2011-09" db="EMBL/GenBank/DDBJ databases">
        <title>The draft genome of Methanotorris formicicus Mc-S-70.</title>
        <authorList>
            <consortium name="US DOE Joint Genome Institute (JGI-PGF)"/>
            <person name="Lucas S."/>
            <person name="Han J."/>
            <person name="Lapidus A."/>
            <person name="Cheng J.-F."/>
            <person name="Goodwin L."/>
            <person name="Pitluck S."/>
            <person name="Peters L."/>
            <person name="Land M.L."/>
            <person name="Hauser L."/>
            <person name="Sieprawska-Lupa M."/>
            <person name="Takai K."/>
            <person name="Miyazaki J."/>
            <person name="Whitman W."/>
            <person name="Woyke T.J."/>
        </authorList>
    </citation>
    <scope>NUCLEOTIDE SEQUENCE [LARGE SCALE GENOMIC DNA]</scope>
    <source>
        <strain evidence="2 3">Mc-S-70</strain>
    </source>
</reference>
<dbReference type="Proteomes" id="UP000003706">
    <property type="component" value="Unassembled WGS sequence"/>
</dbReference>
<accession>H1KX99</accession>
<evidence type="ECO:0000313" key="3">
    <source>
        <dbReference type="Proteomes" id="UP000003706"/>
    </source>
</evidence>
<dbReference type="AlphaFoldDB" id="H1KX99"/>
<dbReference type="PATRIC" id="fig|647171.4.peg.419"/>
<organism evidence="2 3">
    <name type="scientific">Methanotorris formicicus Mc-S-70</name>
    <dbReference type="NCBI Taxonomy" id="647171"/>
    <lineage>
        <taxon>Archaea</taxon>
        <taxon>Methanobacteriati</taxon>
        <taxon>Methanobacteriota</taxon>
        <taxon>Methanomada group</taxon>
        <taxon>Methanococci</taxon>
        <taxon>Methanococcales</taxon>
        <taxon>Methanocaldococcaceae</taxon>
        <taxon>Methanotorris</taxon>
    </lineage>
</organism>